<dbReference type="Proteomes" id="UP001586593">
    <property type="component" value="Unassembled WGS sequence"/>
</dbReference>
<accession>A0ABR3VM76</accession>
<keyword evidence="2" id="KW-1185">Reference proteome</keyword>
<protein>
    <submittedName>
        <fullName evidence="1">Uncharacterized protein</fullName>
    </submittedName>
</protein>
<evidence type="ECO:0000313" key="1">
    <source>
        <dbReference type="EMBL" id="KAL1842478.1"/>
    </source>
</evidence>
<proteinExistence type="predicted"/>
<gene>
    <name evidence="1" type="ORF">VTK73DRAFT_3113</name>
</gene>
<sequence length="220" mass="24456">MQWAGLFLPSAPASALWNERSRPLNGPAVLGSRPPIFARACRRGLFAAVFSCVPCRELRFFSLFLFRGCSRSPAFRRASHRSYNLIVLPTEFCLPSRRAKESKQARKKEPETNTALLARPLPPICPFDHEDQGLSLSPLGDWLVGKSTSETASSQNPPPTPLLLATSWILIHHQTLLHPPLLIIFSFYNETSPPPPCCSPIVEWTATPGNDRERSRIASS</sequence>
<dbReference type="EMBL" id="JAZHXJ010001947">
    <property type="protein sequence ID" value="KAL1842478.1"/>
    <property type="molecule type" value="Genomic_DNA"/>
</dbReference>
<name>A0ABR3VM76_9PEZI</name>
<organism evidence="1 2">
    <name type="scientific">Phialemonium thermophilum</name>
    <dbReference type="NCBI Taxonomy" id="223376"/>
    <lineage>
        <taxon>Eukaryota</taxon>
        <taxon>Fungi</taxon>
        <taxon>Dikarya</taxon>
        <taxon>Ascomycota</taxon>
        <taxon>Pezizomycotina</taxon>
        <taxon>Sordariomycetes</taxon>
        <taxon>Sordariomycetidae</taxon>
        <taxon>Cephalothecales</taxon>
        <taxon>Cephalothecaceae</taxon>
        <taxon>Phialemonium</taxon>
    </lineage>
</organism>
<evidence type="ECO:0000313" key="2">
    <source>
        <dbReference type="Proteomes" id="UP001586593"/>
    </source>
</evidence>
<reference evidence="1 2" key="1">
    <citation type="journal article" date="2024" name="Commun. Biol.">
        <title>Comparative genomic analysis of thermophilic fungi reveals convergent evolutionary adaptations and gene losses.</title>
        <authorList>
            <person name="Steindorff A.S."/>
            <person name="Aguilar-Pontes M.V."/>
            <person name="Robinson A.J."/>
            <person name="Andreopoulos B."/>
            <person name="LaButti K."/>
            <person name="Kuo A."/>
            <person name="Mondo S."/>
            <person name="Riley R."/>
            <person name="Otillar R."/>
            <person name="Haridas S."/>
            <person name="Lipzen A."/>
            <person name="Grimwood J."/>
            <person name="Schmutz J."/>
            <person name="Clum A."/>
            <person name="Reid I.D."/>
            <person name="Moisan M.C."/>
            <person name="Butler G."/>
            <person name="Nguyen T.T.M."/>
            <person name="Dewar K."/>
            <person name="Conant G."/>
            <person name="Drula E."/>
            <person name="Henrissat B."/>
            <person name="Hansel C."/>
            <person name="Singer S."/>
            <person name="Hutchinson M.I."/>
            <person name="de Vries R.P."/>
            <person name="Natvig D.O."/>
            <person name="Powell A.J."/>
            <person name="Tsang A."/>
            <person name="Grigoriev I.V."/>
        </authorList>
    </citation>
    <scope>NUCLEOTIDE SEQUENCE [LARGE SCALE GENOMIC DNA]</scope>
    <source>
        <strain evidence="1 2">ATCC 24622</strain>
    </source>
</reference>
<comment type="caution">
    <text evidence="1">The sequence shown here is derived from an EMBL/GenBank/DDBJ whole genome shotgun (WGS) entry which is preliminary data.</text>
</comment>